<evidence type="ECO:0000256" key="1">
    <source>
        <dbReference type="ARBA" id="ARBA00004141"/>
    </source>
</evidence>
<dbReference type="Proteomes" id="UP001212841">
    <property type="component" value="Unassembled WGS sequence"/>
</dbReference>
<feature type="transmembrane region" description="Helical" evidence="8">
    <location>
        <begin position="84"/>
        <end position="109"/>
    </location>
</feature>
<keyword evidence="3" id="KW-0406">Ion transport</keyword>
<sequence>MGNVFSVPAFFILFRETTEAALVVSVLLTFCKQLFADDQLVYRRLRKQVWLGTVLGLLLSILIGTVFIVIWYKYATNAFEAHEYIWEGSFALIGSVLITLMGIAMLRAAQPGHQERWRKKLMKQIHAANAKADKESQQKADSNVTVINVDQQGVLAAVDDSEIGQSSTTDGIYAFENNSRTSLLPHPPSTSSSHPATTVSETNTQTNLLTDSSFTTRYTLFTIPFVTILREGLEAMLFLGGVSLADSPTAIPLPAILGVLIGLLIGYLLYRSSSRIQMHYFFIFSTMLLFLIAAGLWAKAIYAFETDYWFKHINGGGGDEGPAIGYNPLHSVWHLECCNPKEGGWGVFNAILGWNNDGTYGTVIGYCMYWVGVSAALVGIKRKD</sequence>
<dbReference type="GO" id="GO:0015093">
    <property type="term" value="F:ferrous iron transmembrane transporter activity"/>
    <property type="evidence" value="ECO:0007669"/>
    <property type="project" value="TreeGrafter"/>
</dbReference>
<keyword evidence="5 8" id="KW-1133">Transmembrane helix</keyword>
<name>A0AAD5WWV4_9FUNG</name>
<evidence type="ECO:0000313" key="9">
    <source>
        <dbReference type="EMBL" id="KAJ3031451.1"/>
    </source>
</evidence>
<feature type="transmembrane region" description="Helical" evidence="8">
    <location>
        <begin position="282"/>
        <end position="304"/>
    </location>
</feature>
<dbReference type="InterPro" id="IPR004923">
    <property type="entry name" value="FTR1/Fip1/EfeU"/>
</dbReference>
<evidence type="ECO:0000256" key="8">
    <source>
        <dbReference type="SAM" id="Phobius"/>
    </source>
</evidence>
<feature type="transmembrane region" description="Helical" evidence="8">
    <location>
        <begin position="251"/>
        <end position="270"/>
    </location>
</feature>
<feature type="transmembrane region" description="Helical" evidence="8">
    <location>
        <begin position="218"/>
        <end position="239"/>
    </location>
</feature>
<keyword evidence="3" id="KW-0408">Iron</keyword>
<feature type="non-terminal residue" evidence="9">
    <location>
        <position position="1"/>
    </location>
</feature>
<proteinExistence type="inferred from homology"/>
<dbReference type="Pfam" id="PF03239">
    <property type="entry name" value="FTR1"/>
    <property type="match status" value="1"/>
</dbReference>
<evidence type="ECO:0000256" key="5">
    <source>
        <dbReference type="ARBA" id="ARBA00022989"/>
    </source>
</evidence>
<evidence type="ECO:0000256" key="4">
    <source>
        <dbReference type="ARBA" id="ARBA00022692"/>
    </source>
</evidence>
<gene>
    <name evidence="9" type="ORF">HK097_005451</name>
</gene>
<feature type="transmembrane region" description="Helical" evidence="8">
    <location>
        <begin position="363"/>
        <end position="380"/>
    </location>
</feature>
<evidence type="ECO:0000256" key="3">
    <source>
        <dbReference type="ARBA" id="ARBA00022496"/>
    </source>
</evidence>
<evidence type="ECO:0008006" key="11">
    <source>
        <dbReference type="Google" id="ProtNLM"/>
    </source>
</evidence>
<reference evidence="9" key="1">
    <citation type="submission" date="2020-05" db="EMBL/GenBank/DDBJ databases">
        <title>Phylogenomic resolution of chytrid fungi.</title>
        <authorList>
            <person name="Stajich J.E."/>
            <person name="Amses K."/>
            <person name="Simmons R."/>
            <person name="Seto K."/>
            <person name="Myers J."/>
            <person name="Bonds A."/>
            <person name="Quandt C.A."/>
            <person name="Barry K."/>
            <person name="Liu P."/>
            <person name="Grigoriev I."/>
            <person name="Longcore J.E."/>
            <person name="James T.Y."/>
        </authorList>
    </citation>
    <scope>NUCLEOTIDE SEQUENCE</scope>
    <source>
        <strain evidence="9">JEL0318</strain>
    </source>
</reference>
<keyword evidence="6 8" id="KW-0472">Membrane</keyword>
<dbReference type="AlphaFoldDB" id="A0AAD5WWV4"/>
<comment type="subcellular location">
    <subcellularLocation>
        <location evidence="1">Membrane</location>
        <topology evidence="1">Multi-pass membrane protein</topology>
    </subcellularLocation>
</comment>
<keyword evidence="3" id="KW-0410">Iron transport</keyword>
<evidence type="ECO:0000256" key="6">
    <source>
        <dbReference type="ARBA" id="ARBA00023136"/>
    </source>
</evidence>
<dbReference type="PANTHER" id="PTHR31632">
    <property type="entry name" value="IRON TRANSPORTER FTH1"/>
    <property type="match status" value="1"/>
</dbReference>
<feature type="compositionally biased region" description="Low complexity" evidence="7">
    <location>
        <begin position="183"/>
        <end position="200"/>
    </location>
</feature>
<dbReference type="PANTHER" id="PTHR31632:SF2">
    <property type="entry name" value="PLASMA MEMBRANE IRON PERMEASE"/>
    <property type="match status" value="1"/>
</dbReference>
<protein>
    <recommendedName>
        <fullName evidence="11">Iron permease FTR1</fullName>
    </recommendedName>
</protein>
<keyword evidence="4 8" id="KW-0812">Transmembrane</keyword>
<comment type="caution">
    <text evidence="9">The sequence shown here is derived from an EMBL/GenBank/DDBJ whole genome shotgun (WGS) entry which is preliminary data.</text>
</comment>
<accession>A0AAD5WWV4</accession>
<evidence type="ECO:0000256" key="7">
    <source>
        <dbReference type="SAM" id="MobiDB-lite"/>
    </source>
</evidence>
<dbReference type="EMBL" id="JADGJD010002557">
    <property type="protein sequence ID" value="KAJ3031451.1"/>
    <property type="molecule type" value="Genomic_DNA"/>
</dbReference>
<organism evidence="9 10">
    <name type="scientific">Rhizophlyctis rosea</name>
    <dbReference type="NCBI Taxonomy" id="64517"/>
    <lineage>
        <taxon>Eukaryota</taxon>
        <taxon>Fungi</taxon>
        <taxon>Fungi incertae sedis</taxon>
        <taxon>Chytridiomycota</taxon>
        <taxon>Chytridiomycota incertae sedis</taxon>
        <taxon>Chytridiomycetes</taxon>
        <taxon>Rhizophlyctidales</taxon>
        <taxon>Rhizophlyctidaceae</taxon>
        <taxon>Rhizophlyctis</taxon>
    </lineage>
</organism>
<feature type="transmembrane region" description="Helical" evidence="8">
    <location>
        <begin position="49"/>
        <end position="72"/>
    </location>
</feature>
<dbReference type="GO" id="GO:0033573">
    <property type="term" value="C:high-affinity iron permease complex"/>
    <property type="evidence" value="ECO:0007669"/>
    <property type="project" value="InterPro"/>
</dbReference>
<comment type="similarity">
    <text evidence="2">Belongs to the oxidase-dependent Fe transporter (OFeT) (TC 9.A.10.1) family.</text>
</comment>
<feature type="region of interest" description="Disordered" evidence="7">
    <location>
        <begin position="183"/>
        <end position="202"/>
    </location>
</feature>
<keyword evidence="3" id="KW-0813">Transport</keyword>
<keyword evidence="10" id="KW-1185">Reference proteome</keyword>
<evidence type="ECO:0000256" key="2">
    <source>
        <dbReference type="ARBA" id="ARBA00008333"/>
    </source>
</evidence>
<evidence type="ECO:0000313" key="10">
    <source>
        <dbReference type="Proteomes" id="UP001212841"/>
    </source>
</evidence>